<proteinExistence type="predicted"/>
<keyword evidence="2" id="KW-1185">Reference proteome</keyword>
<protein>
    <submittedName>
        <fullName evidence="1">Uncharacterized protein</fullName>
    </submittedName>
</protein>
<organism evidence="1 2">
    <name type="scientific">Portunus trituberculatus</name>
    <name type="common">Swimming crab</name>
    <name type="synonym">Neptunus trituberculatus</name>
    <dbReference type="NCBI Taxonomy" id="210409"/>
    <lineage>
        <taxon>Eukaryota</taxon>
        <taxon>Metazoa</taxon>
        <taxon>Ecdysozoa</taxon>
        <taxon>Arthropoda</taxon>
        <taxon>Crustacea</taxon>
        <taxon>Multicrustacea</taxon>
        <taxon>Malacostraca</taxon>
        <taxon>Eumalacostraca</taxon>
        <taxon>Eucarida</taxon>
        <taxon>Decapoda</taxon>
        <taxon>Pleocyemata</taxon>
        <taxon>Brachyura</taxon>
        <taxon>Eubrachyura</taxon>
        <taxon>Portunoidea</taxon>
        <taxon>Portunidae</taxon>
        <taxon>Portuninae</taxon>
        <taxon>Portunus</taxon>
    </lineage>
</organism>
<name>A0A5B7F8R1_PORTR</name>
<dbReference type="AlphaFoldDB" id="A0A5B7F8R1"/>
<dbReference type="Proteomes" id="UP000324222">
    <property type="component" value="Unassembled WGS sequence"/>
</dbReference>
<evidence type="ECO:0000313" key="2">
    <source>
        <dbReference type="Proteomes" id="UP000324222"/>
    </source>
</evidence>
<accession>A0A5B7F8R1</accession>
<evidence type="ECO:0000313" key="1">
    <source>
        <dbReference type="EMBL" id="MPC41609.1"/>
    </source>
</evidence>
<sequence>MATPNPALESPSAEGTRNVPKLDCSLGANLKCLYTSLNFLYINFCNIRSLRSNFQSLEHHLSSTKPHLLFLTKTQLSEATDSSLFSVPSYFLYPHFSCKDGCCIYVRSNLTCSHAHALESSEFSTTTTQ</sequence>
<gene>
    <name evidence="1" type="ORF">E2C01_035210</name>
</gene>
<dbReference type="EMBL" id="VSRR010005127">
    <property type="protein sequence ID" value="MPC41609.1"/>
    <property type="molecule type" value="Genomic_DNA"/>
</dbReference>
<reference evidence="1 2" key="1">
    <citation type="submission" date="2019-05" db="EMBL/GenBank/DDBJ databases">
        <title>Another draft genome of Portunus trituberculatus and its Hox gene families provides insights of decapod evolution.</title>
        <authorList>
            <person name="Jeong J.-H."/>
            <person name="Song I."/>
            <person name="Kim S."/>
            <person name="Choi T."/>
            <person name="Kim D."/>
            <person name="Ryu S."/>
            <person name="Kim W."/>
        </authorList>
    </citation>
    <scope>NUCLEOTIDE SEQUENCE [LARGE SCALE GENOMIC DNA]</scope>
    <source>
        <tissue evidence="1">Muscle</tissue>
    </source>
</reference>
<comment type="caution">
    <text evidence="1">The sequence shown here is derived from an EMBL/GenBank/DDBJ whole genome shotgun (WGS) entry which is preliminary data.</text>
</comment>